<dbReference type="GO" id="GO:0006351">
    <property type="term" value="P:DNA-templated transcription"/>
    <property type="evidence" value="ECO:0007669"/>
    <property type="project" value="InterPro"/>
</dbReference>
<evidence type="ECO:0000313" key="9">
    <source>
        <dbReference type="Proteomes" id="UP000184267"/>
    </source>
</evidence>
<feature type="non-terminal residue" evidence="8">
    <location>
        <position position="1"/>
    </location>
</feature>
<evidence type="ECO:0000313" key="8">
    <source>
        <dbReference type="EMBL" id="OJT14229.1"/>
    </source>
</evidence>
<sequence length="785" mass="88028">CVFEKHRRGRKPGSKLSEASKMLRRLEKGLNNAKAKQPVNSPLSQNSPSSGQYGQEDGAGPSNFQGSSSQQYDDDMDDEEEDHTEEALYPEKVINASHKSSFLDIVMNPEPATTSTAENTRPRSGASGDRANSLPKVAQSPTRSHGSPQPKPYSGLFNGYVPKDPIAAGIIDESDVSQFFDMFFLRLNPFINLFDPALHSPDYVRSHSPFLFTAMLMACCKFFNPSNYHAVRRLAEEWCVFTFAEGTESVETVQALACMTYWKEPTDRRTWSYIGMACRMAVNLRLNKYVGKRQPSESQLHFFERRNRERTYLVLFVHDRSLSMQTGKHWMLHEDEFVRNAATWHEDGCSGGGSSEVRPEDVIVAAFVQLRLTGSEATDSFYNRTTLPSPTFSAFNNDLNKHNSKLDLWSEKWEHELRRSSQTGEFHIAFIRFFQSHVRLFLNTFGLNLASADTHILPDPEAVQQCHRAACTNLQVITEFDKFHVLPYCQESINIMTAYAAIVLLRLLRIANATTHDDRTAEQIHGIVTSAADAYQHAHIPGSDIDSAAYHSRFLRRLVAEDVEKARHHPLDRGVFRQADVPPLFAQSQGVSSCRFDLRWRSLRVLIPEVALPPLRTPQSSSAQHMPQQDFYALPRPGPPHGHPVAPLPPLSMLEPSSHHMSGFPAHNSSPLDIRGNGVLHNGNRAPTTCPQMQSVTESDNTYWAYMHHEVAEFPQADVAAPNAAFASNPSLMHINYSSSSQHREPQFHSGFGGYSHSRPGPTSHAHYLPPMPSFGNAAAYDTSR</sequence>
<feature type="compositionally biased region" description="Polar residues" evidence="6">
    <location>
        <begin position="38"/>
        <end position="53"/>
    </location>
</feature>
<name>A0A1M2W310_TRAPU</name>
<evidence type="ECO:0000256" key="4">
    <source>
        <dbReference type="ARBA" id="ARBA00023163"/>
    </source>
</evidence>
<keyword evidence="9" id="KW-1185">Reference proteome</keyword>
<evidence type="ECO:0000256" key="3">
    <source>
        <dbReference type="ARBA" id="ARBA00023125"/>
    </source>
</evidence>
<dbReference type="OrthoDB" id="3163292at2759"/>
<dbReference type="OMA" id="TSHAHYL"/>
<feature type="region of interest" description="Disordered" evidence="6">
    <location>
        <begin position="110"/>
        <end position="154"/>
    </location>
</feature>
<dbReference type="PANTHER" id="PTHR31845:SF19">
    <property type="entry name" value="TRANSCRIPTION FACTOR DOMAIN-CONTAINING PROTEIN"/>
    <property type="match status" value="1"/>
</dbReference>
<dbReference type="GO" id="GO:0000981">
    <property type="term" value="F:DNA-binding transcription factor activity, RNA polymerase II-specific"/>
    <property type="evidence" value="ECO:0007669"/>
    <property type="project" value="TreeGrafter"/>
</dbReference>
<keyword evidence="3" id="KW-0238">DNA-binding</keyword>
<evidence type="ECO:0000256" key="6">
    <source>
        <dbReference type="SAM" id="MobiDB-lite"/>
    </source>
</evidence>
<feature type="compositionally biased region" description="Acidic residues" evidence="6">
    <location>
        <begin position="72"/>
        <end position="84"/>
    </location>
</feature>
<evidence type="ECO:0000256" key="5">
    <source>
        <dbReference type="ARBA" id="ARBA00023242"/>
    </source>
</evidence>
<dbReference type="CDD" id="cd12148">
    <property type="entry name" value="fungal_TF_MHR"/>
    <property type="match status" value="1"/>
</dbReference>
<feature type="region of interest" description="Disordered" evidence="6">
    <location>
        <begin position="26"/>
        <end position="93"/>
    </location>
</feature>
<organism evidence="8 9">
    <name type="scientific">Trametes pubescens</name>
    <name type="common">White-rot fungus</name>
    <dbReference type="NCBI Taxonomy" id="154538"/>
    <lineage>
        <taxon>Eukaryota</taxon>
        <taxon>Fungi</taxon>
        <taxon>Dikarya</taxon>
        <taxon>Basidiomycota</taxon>
        <taxon>Agaricomycotina</taxon>
        <taxon>Agaricomycetes</taxon>
        <taxon>Polyporales</taxon>
        <taxon>Polyporaceae</taxon>
        <taxon>Trametes</taxon>
    </lineage>
</organism>
<evidence type="ECO:0000259" key="7">
    <source>
        <dbReference type="SMART" id="SM00906"/>
    </source>
</evidence>
<dbReference type="GO" id="GO:0000976">
    <property type="term" value="F:transcription cis-regulatory region binding"/>
    <property type="evidence" value="ECO:0007669"/>
    <property type="project" value="TreeGrafter"/>
</dbReference>
<dbReference type="InterPro" id="IPR051089">
    <property type="entry name" value="prtT"/>
</dbReference>
<comment type="subcellular location">
    <subcellularLocation>
        <location evidence="1">Nucleus</location>
    </subcellularLocation>
</comment>
<accession>A0A1M2W310</accession>
<evidence type="ECO:0000256" key="2">
    <source>
        <dbReference type="ARBA" id="ARBA00023015"/>
    </source>
</evidence>
<dbReference type="STRING" id="154538.A0A1M2W310"/>
<dbReference type="InterPro" id="IPR007219">
    <property type="entry name" value="XnlR_reg_dom"/>
</dbReference>
<dbReference type="GO" id="GO:0008270">
    <property type="term" value="F:zinc ion binding"/>
    <property type="evidence" value="ECO:0007669"/>
    <property type="project" value="InterPro"/>
</dbReference>
<keyword evidence="2" id="KW-0805">Transcription regulation</keyword>
<keyword evidence="5" id="KW-0539">Nucleus</keyword>
<reference evidence="8 9" key="1">
    <citation type="submission" date="2016-10" db="EMBL/GenBank/DDBJ databases">
        <title>Genome sequence of the basidiomycete white-rot fungus Trametes pubescens.</title>
        <authorList>
            <person name="Makela M.R."/>
            <person name="Granchi Z."/>
            <person name="Peng M."/>
            <person name="De Vries R.P."/>
            <person name="Grigoriev I."/>
            <person name="Riley R."/>
            <person name="Hilden K."/>
        </authorList>
    </citation>
    <scope>NUCLEOTIDE SEQUENCE [LARGE SCALE GENOMIC DNA]</scope>
    <source>
        <strain evidence="8 9">FBCC735</strain>
    </source>
</reference>
<dbReference type="EMBL" id="MNAD01000321">
    <property type="protein sequence ID" value="OJT14229.1"/>
    <property type="molecule type" value="Genomic_DNA"/>
</dbReference>
<feature type="region of interest" description="Disordered" evidence="6">
    <location>
        <begin position="632"/>
        <end position="677"/>
    </location>
</feature>
<protein>
    <submittedName>
        <fullName evidence="8">Protein priB</fullName>
    </submittedName>
</protein>
<evidence type="ECO:0000256" key="1">
    <source>
        <dbReference type="ARBA" id="ARBA00004123"/>
    </source>
</evidence>
<feature type="domain" description="Xylanolytic transcriptional activator regulatory" evidence="7">
    <location>
        <begin position="270"/>
        <end position="347"/>
    </location>
</feature>
<dbReference type="PANTHER" id="PTHR31845">
    <property type="entry name" value="FINGER DOMAIN PROTEIN, PUTATIVE-RELATED"/>
    <property type="match status" value="1"/>
</dbReference>
<dbReference type="AlphaFoldDB" id="A0A1M2W310"/>
<dbReference type="Proteomes" id="UP000184267">
    <property type="component" value="Unassembled WGS sequence"/>
</dbReference>
<feature type="compositionally biased region" description="Polar residues" evidence="6">
    <location>
        <begin position="62"/>
        <end position="71"/>
    </location>
</feature>
<dbReference type="GO" id="GO:0005634">
    <property type="term" value="C:nucleus"/>
    <property type="evidence" value="ECO:0007669"/>
    <property type="project" value="UniProtKB-SubCell"/>
</dbReference>
<dbReference type="Pfam" id="PF04082">
    <property type="entry name" value="Fungal_trans"/>
    <property type="match status" value="1"/>
</dbReference>
<gene>
    <name evidence="8" type="ORF">TRAPUB_9340</name>
</gene>
<keyword evidence="4" id="KW-0804">Transcription</keyword>
<comment type="caution">
    <text evidence="8">The sequence shown here is derived from an EMBL/GenBank/DDBJ whole genome shotgun (WGS) entry which is preliminary data.</text>
</comment>
<proteinExistence type="predicted"/>
<feature type="compositionally biased region" description="Pro residues" evidence="6">
    <location>
        <begin position="636"/>
        <end position="650"/>
    </location>
</feature>
<dbReference type="SMART" id="SM00906">
    <property type="entry name" value="Fungal_trans"/>
    <property type="match status" value="1"/>
</dbReference>